<gene>
    <name evidence="3" type="ORF">ACFO5U_08635</name>
</gene>
<dbReference type="CDD" id="cd04647">
    <property type="entry name" value="LbH_MAT_like"/>
    <property type="match status" value="1"/>
</dbReference>
<dbReference type="EMBL" id="JBHSGL010000005">
    <property type="protein sequence ID" value="MFC4712923.1"/>
    <property type="molecule type" value="Genomic_DNA"/>
</dbReference>
<protein>
    <submittedName>
        <fullName evidence="3">Acyltransferase</fullName>
    </submittedName>
</protein>
<keyword evidence="3" id="KW-0012">Acyltransferase</keyword>
<comment type="caution">
    <text evidence="3">The sequence shown here is derived from an EMBL/GenBank/DDBJ whole genome shotgun (WGS) entry which is preliminary data.</text>
</comment>
<proteinExistence type="inferred from homology"/>
<keyword evidence="2" id="KW-0808">Transferase</keyword>
<dbReference type="GO" id="GO:0016746">
    <property type="term" value="F:acyltransferase activity"/>
    <property type="evidence" value="ECO:0007669"/>
    <property type="project" value="UniProtKB-KW"/>
</dbReference>
<dbReference type="Gene3D" id="2.160.10.10">
    <property type="entry name" value="Hexapeptide repeat proteins"/>
    <property type="match status" value="1"/>
</dbReference>
<reference evidence="4" key="1">
    <citation type="journal article" date="2019" name="Int. J. Syst. Evol. Microbiol.">
        <title>The Global Catalogue of Microorganisms (GCM) 10K type strain sequencing project: providing services to taxonomists for standard genome sequencing and annotation.</title>
        <authorList>
            <consortium name="The Broad Institute Genomics Platform"/>
            <consortium name="The Broad Institute Genome Sequencing Center for Infectious Disease"/>
            <person name="Wu L."/>
            <person name="Ma J."/>
        </authorList>
    </citation>
    <scope>NUCLEOTIDE SEQUENCE [LARGE SCALE GENOMIC DNA]</scope>
    <source>
        <strain evidence="4">CGMCC 1.12151</strain>
    </source>
</reference>
<evidence type="ECO:0000256" key="2">
    <source>
        <dbReference type="ARBA" id="ARBA00022679"/>
    </source>
</evidence>
<dbReference type="Pfam" id="PF00132">
    <property type="entry name" value="Hexapep"/>
    <property type="match status" value="1"/>
</dbReference>
<dbReference type="InterPro" id="IPR001451">
    <property type="entry name" value="Hexapep"/>
</dbReference>
<dbReference type="SUPFAM" id="SSF51161">
    <property type="entry name" value="Trimeric LpxA-like enzymes"/>
    <property type="match status" value="1"/>
</dbReference>
<dbReference type="RefSeq" id="WP_377278438.1">
    <property type="nucleotide sequence ID" value="NZ_JBHSGL010000005.1"/>
</dbReference>
<name>A0ABV9MEC6_9BACL</name>
<accession>A0ABV9MEC6</accession>
<dbReference type="InterPro" id="IPR011004">
    <property type="entry name" value="Trimer_LpxA-like_sf"/>
</dbReference>
<evidence type="ECO:0000256" key="1">
    <source>
        <dbReference type="ARBA" id="ARBA00007274"/>
    </source>
</evidence>
<dbReference type="Proteomes" id="UP001595932">
    <property type="component" value="Unassembled WGS sequence"/>
</dbReference>
<dbReference type="InterPro" id="IPR051159">
    <property type="entry name" value="Hexapeptide_acetyltransf"/>
</dbReference>
<organism evidence="3 4">
    <name type="scientific">Planococcus dechangensis</name>
    <dbReference type="NCBI Taxonomy" id="1176255"/>
    <lineage>
        <taxon>Bacteria</taxon>
        <taxon>Bacillati</taxon>
        <taxon>Bacillota</taxon>
        <taxon>Bacilli</taxon>
        <taxon>Bacillales</taxon>
        <taxon>Caryophanaceae</taxon>
        <taxon>Planococcus</taxon>
    </lineage>
</organism>
<comment type="similarity">
    <text evidence="1">Belongs to the transferase hexapeptide repeat family.</text>
</comment>
<dbReference type="PANTHER" id="PTHR23416:SF23">
    <property type="entry name" value="ACETYLTRANSFERASE C18B11.09C-RELATED"/>
    <property type="match status" value="1"/>
</dbReference>
<keyword evidence="4" id="KW-1185">Reference proteome</keyword>
<evidence type="ECO:0000313" key="3">
    <source>
        <dbReference type="EMBL" id="MFC4712923.1"/>
    </source>
</evidence>
<evidence type="ECO:0000313" key="4">
    <source>
        <dbReference type="Proteomes" id="UP001595932"/>
    </source>
</evidence>
<dbReference type="PANTHER" id="PTHR23416">
    <property type="entry name" value="SIALIC ACID SYNTHASE-RELATED"/>
    <property type="match status" value="1"/>
</dbReference>
<sequence length="171" mass="18642">MFKRILVVTVESSMEIIFLLPRYRIFNSFKKLILVLLKNKIGKNPVFYSGVWIMPPMNMVVGDDVDFAKGVLITTSGGVEIGDRTLIGYGTKILTANHNIPKGKGRIFGSGHTYKKVHIEKDVWIGANCVILPGVRVGEGAIIAAGSVVTKNVPPFHIVGGVPAKSIKVRE</sequence>